<dbReference type="KEGG" id="dpl:KGM_212241"/>
<gene>
    <name evidence="1" type="ORF">KGM_212241</name>
</gene>
<organism evidence="1 2">
    <name type="scientific">Danaus plexippus plexippus</name>
    <dbReference type="NCBI Taxonomy" id="278856"/>
    <lineage>
        <taxon>Eukaryota</taxon>
        <taxon>Metazoa</taxon>
        <taxon>Ecdysozoa</taxon>
        <taxon>Arthropoda</taxon>
        <taxon>Hexapoda</taxon>
        <taxon>Insecta</taxon>
        <taxon>Pterygota</taxon>
        <taxon>Neoptera</taxon>
        <taxon>Endopterygota</taxon>
        <taxon>Lepidoptera</taxon>
        <taxon>Glossata</taxon>
        <taxon>Ditrysia</taxon>
        <taxon>Papilionoidea</taxon>
        <taxon>Nymphalidae</taxon>
        <taxon>Danainae</taxon>
        <taxon>Danaini</taxon>
        <taxon>Danaina</taxon>
        <taxon>Danaus</taxon>
        <taxon>Danaus</taxon>
    </lineage>
</organism>
<dbReference type="AlphaFoldDB" id="A0A212EX86"/>
<evidence type="ECO:0000313" key="2">
    <source>
        <dbReference type="Proteomes" id="UP000007151"/>
    </source>
</evidence>
<proteinExistence type="predicted"/>
<accession>A0A212EX86</accession>
<sequence>MRELSVAFETSDTMRVLVLSALLACVSAAPSHLVPIGLAALPVAALPVAVPTVPSGDLQAALIDAQVKINDQAQELVDQARARAELVVENQNEGVPEANDLVKEKSEEAFWAAEEKKWQALNEAQVAAAKLDASVSSNIAAYKDAQVFPYAAIGSPMIAPVVPNAAGASAVSSGEEKADVKSADASEVKSAEGEVKSEAISEIKSEDKESVEVGAADVKSADMMKADGVMAAEMMKEDAIAELKKLDLSLQALKTVYPSPVAVAPSIISSPIAYSAYKGFPVAAVAYPGQFYAPTGSLFIKHAW</sequence>
<dbReference type="EMBL" id="AGBW02011844">
    <property type="protein sequence ID" value="OWR46044.1"/>
    <property type="molecule type" value="Genomic_DNA"/>
</dbReference>
<name>A0A212EX86_DANPL</name>
<reference evidence="1 2" key="1">
    <citation type="journal article" date="2011" name="Cell">
        <title>The monarch butterfly genome yields insights into long-distance migration.</title>
        <authorList>
            <person name="Zhan S."/>
            <person name="Merlin C."/>
            <person name="Boore J.L."/>
            <person name="Reppert S.M."/>
        </authorList>
    </citation>
    <scope>NUCLEOTIDE SEQUENCE [LARGE SCALE GENOMIC DNA]</scope>
    <source>
        <strain evidence="1">F-2</strain>
    </source>
</reference>
<dbReference type="OrthoDB" id="6931506at2759"/>
<comment type="caution">
    <text evidence="1">The sequence shown here is derived from an EMBL/GenBank/DDBJ whole genome shotgun (WGS) entry which is preliminary data.</text>
</comment>
<evidence type="ECO:0000313" key="1">
    <source>
        <dbReference type="EMBL" id="OWR46044.1"/>
    </source>
</evidence>
<protein>
    <submittedName>
        <fullName evidence="1">Pupal cuticule protein</fullName>
    </submittedName>
</protein>
<dbReference type="eggNOG" id="ENOG502TC3R">
    <property type="taxonomic scope" value="Eukaryota"/>
</dbReference>
<dbReference type="Proteomes" id="UP000007151">
    <property type="component" value="Unassembled WGS sequence"/>
</dbReference>
<keyword evidence="2" id="KW-1185">Reference proteome</keyword>